<feature type="compositionally biased region" description="Polar residues" evidence="12">
    <location>
        <begin position="1054"/>
        <end position="1069"/>
    </location>
</feature>
<evidence type="ECO:0000256" key="11">
    <source>
        <dbReference type="SAM" id="Coils"/>
    </source>
</evidence>
<dbReference type="GO" id="GO:0005886">
    <property type="term" value="C:plasma membrane"/>
    <property type="evidence" value="ECO:0007669"/>
    <property type="project" value="UniProtKB-SubCell"/>
</dbReference>
<dbReference type="SUPFAM" id="SSF46934">
    <property type="entry name" value="UBA-like"/>
    <property type="match status" value="1"/>
</dbReference>
<evidence type="ECO:0000259" key="13">
    <source>
        <dbReference type="PROSITE" id="PS50030"/>
    </source>
</evidence>
<feature type="compositionally biased region" description="Acidic residues" evidence="12">
    <location>
        <begin position="1110"/>
        <end position="1131"/>
    </location>
</feature>
<keyword evidence="7 11" id="KW-0175">Coiled coil</keyword>
<comment type="subunit">
    <text evidence="4">Component of the PAN1 actin cytoskeleton-regulatory complex.</text>
</comment>
<feature type="compositionally biased region" description="Polar residues" evidence="12">
    <location>
        <begin position="858"/>
        <end position="869"/>
    </location>
</feature>
<evidence type="ECO:0000256" key="7">
    <source>
        <dbReference type="ARBA" id="ARBA00023054"/>
    </source>
</evidence>
<dbReference type="Gene3D" id="1.10.287.1490">
    <property type="match status" value="1"/>
</dbReference>
<dbReference type="Pfam" id="PF12763">
    <property type="entry name" value="EH"/>
    <property type="match status" value="3"/>
</dbReference>
<feature type="compositionally biased region" description="Basic and acidic residues" evidence="12">
    <location>
        <begin position="1229"/>
        <end position="1239"/>
    </location>
</feature>
<feature type="domain" description="EH" evidence="14">
    <location>
        <begin position="19"/>
        <end position="105"/>
    </location>
</feature>
<keyword evidence="8" id="KW-0009">Actin-binding</keyword>
<feature type="region of interest" description="Disordered" evidence="12">
    <location>
        <begin position="241"/>
        <end position="301"/>
    </location>
</feature>
<evidence type="ECO:0000256" key="8">
    <source>
        <dbReference type="ARBA" id="ARBA00023203"/>
    </source>
</evidence>
<evidence type="ECO:0000259" key="14">
    <source>
        <dbReference type="PROSITE" id="PS50031"/>
    </source>
</evidence>
<evidence type="ECO:0000256" key="1">
    <source>
        <dbReference type="ARBA" id="ARBA00004125"/>
    </source>
</evidence>
<dbReference type="InterPro" id="IPR009060">
    <property type="entry name" value="UBA-like_sf"/>
</dbReference>
<evidence type="ECO:0000313" key="17">
    <source>
        <dbReference type="Proteomes" id="UP001295740"/>
    </source>
</evidence>
<comment type="function">
    <text evidence="10">Component of the PAN1 actin cytoskeleton-regulatory complex required for the internalization of endosomes during actin-coupled endocytosis. The complex links the site of endocytosis to the cell membrane-associated actin cytoskeleton. Mediates uptake of external molecules and vacuolar degradation of plasma membrane proteins. Plays a role in the proper organization of the cell membrane-associated actin cytoskeleton and promotes its destabilization.</text>
</comment>
<keyword evidence="9" id="KW-0206">Cytoskeleton</keyword>
<dbReference type="PANTHER" id="PTHR11216:SF170">
    <property type="entry name" value="DYNAMIN ASSOCIATED PROTEIN 160, ISOFORM D"/>
    <property type="match status" value="1"/>
</dbReference>
<evidence type="ECO:0000259" key="15">
    <source>
        <dbReference type="PROSITE" id="PS50222"/>
    </source>
</evidence>
<feature type="compositionally biased region" description="Polar residues" evidence="12">
    <location>
        <begin position="908"/>
        <end position="918"/>
    </location>
</feature>
<dbReference type="GO" id="GO:0006897">
    <property type="term" value="P:endocytosis"/>
    <property type="evidence" value="ECO:0007669"/>
    <property type="project" value="UniProtKB-KW"/>
</dbReference>
<feature type="compositionally biased region" description="Low complexity" evidence="12">
    <location>
        <begin position="894"/>
        <end position="906"/>
    </location>
</feature>
<dbReference type="GO" id="GO:0010008">
    <property type="term" value="C:endosome membrane"/>
    <property type="evidence" value="ECO:0007669"/>
    <property type="project" value="UniProtKB-SubCell"/>
</dbReference>
<feature type="domain" description="EH" evidence="14">
    <location>
        <begin position="150"/>
        <end position="241"/>
    </location>
</feature>
<dbReference type="InterPro" id="IPR000261">
    <property type="entry name" value="EH_dom"/>
</dbReference>
<comment type="caution">
    <text evidence="16">The sequence shown here is derived from an EMBL/GenBank/DDBJ whole genome shotgun (WGS) entry which is preliminary data.</text>
</comment>
<dbReference type="PROSITE" id="PS50031">
    <property type="entry name" value="EH"/>
    <property type="match status" value="3"/>
</dbReference>
<dbReference type="InterPro" id="IPR011992">
    <property type="entry name" value="EF-hand-dom_pair"/>
</dbReference>
<feature type="region of interest" description="Disordered" evidence="12">
    <location>
        <begin position="783"/>
        <end position="956"/>
    </location>
</feature>
<evidence type="ECO:0000256" key="2">
    <source>
        <dbReference type="ARBA" id="ARBA00004134"/>
    </source>
</evidence>
<feature type="compositionally biased region" description="Polar residues" evidence="12">
    <location>
        <begin position="490"/>
        <end position="506"/>
    </location>
</feature>
<feature type="compositionally biased region" description="Polar residues" evidence="12">
    <location>
        <begin position="820"/>
        <end position="830"/>
    </location>
</feature>
<feature type="compositionally biased region" description="Polar residues" evidence="12">
    <location>
        <begin position="263"/>
        <end position="274"/>
    </location>
</feature>
<dbReference type="Gene3D" id="1.10.238.10">
    <property type="entry name" value="EF-hand"/>
    <property type="match status" value="3"/>
</dbReference>
<dbReference type="GO" id="GO:0005509">
    <property type="term" value="F:calcium ion binding"/>
    <property type="evidence" value="ECO:0007669"/>
    <property type="project" value="InterPro"/>
</dbReference>
<evidence type="ECO:0000256" key="10">
    <source>
        <dbReference type="ARBA" id="ARBA00025194"/>
    </source>
</evidence>
<dbReference type="SUPFAM" id="SSF47473">
    <property type="entry name" value="EF-hand"/>
    <property type="match status" value="3"/>
</dbReference>
<comment type="subcellular location">
    <subcellularLocation>
        <location evidence="3">Cell membrane</location>
        <topology evidence="3">Peripheral membrane protein</topology>
        <orientation evidence="3">Cytoplasmic side</orientation>
    </subcellularLocation>
    <subcellularLocation>
        <location evidence="2">Cytoplasm</location>
        <location evidence="2">Cytoskeleton</location>
        <location evidence="2">Actin patch</location>
    </subcellularLocation>
    <subcellularLocation>
        <location evidence="1">Endosome membrane</location>
        <topology evidence="1">Peripheral membrane protein</topology>
        <orientation evidence="1">Cytoplasmic side</orientation>
    </subcellularLocation>
</comment>
<dbReference type="GO" id="GO:0030479">
    <property type="term" value="C:actin cortical patch"/>
    <property type="evidence" value="ECO:0007669"/>
    <property type="project" value="UniProtKB-SubCell"/>
</dbReference>
<sequence>MSANPVFTTAPNLNLNPEEKRVYGQLFRQADTESVGVVTGEIAVKFFEKTRLDSRILGEIWQISDRENRGFLEPVGFGIALRLIGHAQAGREPSQELALQQGPLPRFDGINIAPAAPPPAPAPLQTQGSGLQAQATGGGPLRIPPLTPEKVSQYASLFERQSLMNGGLLPGDQAKNIFEKSGLPNEALGRIWQLADTEQRGALVVTEFVIAMHLLTSMKGGTLRGLPNILPAALYEAATRRGAAPRQSPVTTGPPISAIPRQLSGTAQPRTSSPLGRPPFSPQGTGIPPQLPPQVTGIPPQATSIHPQATGSDWLVTPADKVRFDQFYADLDKTNKGFITGEEAVPFLSQSGLSEDALAQIWDLADFNSQGQLNKDTFAVAMYLIRQQRSKRDLPLPTALPPNLIPPSMRNHARPALGPSPFDAPAPAPPQPPPQPKSALEDLFGLDTAPAPRPPQAALSPQGTGASRGGGPIGRDPFAGGKPASPVQPSPTGNTFKPFIPSSSFGRTLAHHDTGGSGTSAQKSPSAMDDLLGDNDPEASKNITNESTELANLSNQVGSLSKQMQQVQGQRSSTQNEINQASEQKQNFEARLSQLRTLYEKEANDVRTLEEQLRNIREETKKLTGEMLTIDGTYQDLQTQHQQLAQALQVDQQENVTLKQRMSSVNAEIAQLKPQIEKLKSEARQQKGLVAINKKQLSTVEGERDKLQTEVEDLTKSNEEMARQVNASSPKAAYAQVASPALSTASGNNPFFRRTGSSDIMGTFSSPPMKSYNDKSFDDIFGNFGTSSISGPPPPPTSFKQQNTGASTASVGSGSFGTPAGSTPTAGRQDTLNEEPPASSESRQLNSSYLPFGDAAGSMSSSRQVSPPLSRTGEGPGTSSSVPAPLEPSFTGQSVTSASNKSSASVYDEQTPSATVNDSIPGAFPDDTPTNTAPPTSFGGNRGSDPFGNMKNTGNAKVDFDSAFASFANSSAKPQEKPAKEPSNAFSSFNTEFPPISELERDDESDSASEGNKFDDDFAPASPAEKKVENSETRHFPSSPSTTKSDVPAAEGATTKTHSSQPSNLSLSNFPEPPKSPPAFSSSSKDDDPFAPVPTTTTNTAPVAPKGAFDDLDDDFEDLEDAKEGSADDEFANMSRSNLDDFNPVFDSSPPPSHPKTESTNVSNAFGTEGSYDFGTVSSTSAATAGGSGATPAANNVNPAPSSSQGPAAPENHDWDAIFASLDSPNDTTADRKSGEEAKSPVQNLSPERPNMAGRALTQEGKHDDPILKNLTGMGYSRTDALNALEKYDYNLERAANFLASHS</sequence>
<keyword evidence="6" id="KW-0967">Endosome</keyword>
<feature type="region of interest" description="Disordered" evidence="12">
    <location>
        <begin position="394"/>
        <end position="542"/>
    </location>
</feature>
<dbReference type="Gene3D" id="1.10.8.10">
    <property type="entry name" value="DNA helicase RuvA subunit, C-terminal domain"/>
    <property type="match status" value="1"/>
</dbReference>
<feature type="region of interest" description="Disordered" evidence="12">
    <location>
        <begin position="969"/>
        <end position="1268"/>
    </location>
</feature>
<feature type="coiled-coil region" evidence="11">
    <location>
        <begin position="550"/>
        <end position="654"/>
    </location>
</feature>
<name>A0AAI8VW29_9PEZI</name>
<feature type="coiled-coil region" evidence="11">
    <location>
        <begin position="697"/>
        <end position="724"/>
    </location>
</feature>
<dbReference type="SMART" id="SM00027">
    <property type="entry name" value="EH"/>
    <property type="match status" value="3"/>
</dbReference>
<dbReference type="PROSITE" id="PS50222">
    <property type="entry name" value="EF_HAND_2"/>
    <property type="match status" value="1"/>
</dbReference>
<evidence type="ECO:0000256" key="9">
    <source>
        <dbReference type="ARBA" id="ARBA00023212"/>
    </source>
</evidence>
<organism evidence="16 17">
    <name type="scientific">Anthostomella pinea</name>
    <dbReference type="NCBI Taxonomy" id="933095"/>
    <lineage>
        <taxon>Eukaryota</taxon>
        <taxon>Fungi</taxon>
        <taxon>Dikarya</taxon>
        <taxon>Ascomycota</taxon>
        <taxon>Pezizomycotina</taxon>
        <taxon>Sordariomycetes</taxon>
        <taxon>Xylariomycetidae</taxon>
        <taxon>Xylariales</taxon>
        <taxon>Xylariaceae</taxon>
        <taxon>Anthostomella</taxon>
    </lineage>
</organism>
<feature type="compositionally biased region" description="Low complexity" evidence="12">
    <location>
        <begin position="1093"/>
        <end position="1105"/>
    </location>
</feature>
<protein>
    <submittedName>
        <fullName evidence="16">Uu.00g073690.m01.CDS01</fullName>
    </submittedName>
</protein>
<feature type="compositionally biased region" description="Basic and acidic residues" evidence="12">
    <location>
        <begin position="1024"/>
        <end position="1035"/>
    </location>
</feature>
<evidence type="ECO:0000313" key="16">
    <source>
        <dbReference type="EMBL" id="CAJ2511744.1"/>
    </source>
</evidence>
<evidence type="ECO:0000256" key="12">
    <source>
        <dbReference type="SAM" id="MobiDB-lite"/>
    </source>
</evidence>
<dbReference type="Proteomes" id="UP001295740">
    <property type="component" value="Unassembled WGS sequence"/>
</dbReference>
<dbReference type="GO" id="GO:0016197">
    <property type="term" value="P:endosomal transport"/>
    <property type="evidence" value="ECO:0007669"/>
    <property type="project" value="TreeGrafter"/>
</dbReference>
<dbReference type="EMBL" id="CAUWAG010000018">
    <property type="protein sequence ID" value="CAJ2511744.1"/>
    <property type="molecule type" value="Genomic_DNA"/>
</dbReference>
<feature type="domain" description="EF-hand" evidence="15">
    <location>
        <begin position="319"/>
        <end position="354"/>
    </location>
</feature>
<keyword evidence="5" id="KW-0254">Endocytosis</keyword>
<dbReference type="GO" id="GO:0003779">
    <property type="term" value="F:actin binding"/>
    <property type="evidence" value="ECO:0007669"/>
    <property type="project" value="UniProtKB-KW"/>
</dbReference>
<feature type="compositionally biased region" description="Low complexity" evidence="12">
    <location>
        <begin position="804"/>
        <end position="818"/>
    </location>
</feature>
<feature type="compositionally biased region" description="Polar residues" evidence="12">
    <location>
        <begin position="1036"/>
        <end position="1045"/>
    </location>
</feature>
<dbReference type="Pfam" id="PF00627">
    <property type="entry name" value="UBA"/>
    <property type="match status" value="1"/>
</dbReference>
<dbReference type="PANTHER" id="PTHR11216">
    <property type="entry name" value="EH DOMAIN"/>
    <property type="match status" value="1"/>
</dbReference>
<dbReference type="CDD" id="cd00052">
    <property type="entry name" value="EH"/>
    <property type="match status" value="3"/>
</dbReference>
<dbReference type="InterPro" id="IPR002048">
    <property type="entry name" value="EF_hand_dom"/>
</dbReference>
<reference evidence="16" key="1">
    <citation type="submission" date="2023-10" db="EMBL/GenBank/DDBJ databases">
        <authorList>
            <person name="Hackl T."/>
        </authorList>
    </citation>
    <scope>NUCLEOTIDE SEQUENCE</scope>
</reference>
<feature type="domain" description="EH" evidence="14">
    <location>
        <begin position="320"/>
        <end position="411"/>
    </location>
</feature>
<accession>A0AAI8VW29</accession>
<proteinExistence type="predicted"/>
<feature type="compositionally biased region" description="Pro residues" evidence="12">
    <location>
        <begin position="422"/>
        <end position="436"/>
    </location>
</feature>
<dbReference type="SMART" id="SM00165">
    <property type="entry name" value="UBA"/>
    <property type="match status" value="1"/>
</dbReference>
<feature type="compositionally biased region" description="Low complexity" evidence="12">
    <location>
        <begin position="925"/>
        <end position="936"/>
    </location>
</feature>
<feature type="domain" description="UBA" evidence="13">
    <location>
        <begin position="1262"/>
        <end position="1302"/>
    </location>
</feature>
<feature type="compositionally biased region" description="Polar residues" evidence="12">
    <location>
        <begin position="839"/>
        <end position="849"/>
    </location>
</feature>
<dbReference type="InterPro" id="IPR015940">
    <property type="entry name" value="UBA"/>
</dbReference>
<evidence type="ECO:0000256" key="3">
    <source>
        <dbReference type="ARBA" id="ARBA00004413"/>
    </source>
</evidence>
<feature type="compositionally biased region" description="Low complexity" evidence="12">
    <location>
        <begin position="1175"/>
        <end position="1210"/>
    </location>
</feature>
<evidence type="ECO:0000256" key="6">
    <source>
        <dbReference type="ARBA" id="ARBA00022753"/>
    </source>
</evidence>
<dbReference type="PROSITE" id="PS50030">
    <property type="entry name" value="UBA"/>
    <property type="match status" value="1"/>
</dbReference>
<keyword evidence="9" id="KW-0963">Cytoplasm</keyword>
<gene>
    <name evidence="16" type="ORF">KHLLAP_LOCUS12212</name>
</gene>
<evidence type="ECO:0000256" key="4">
    <source>
        <dbReference type="ARBA" id="ARBA00011159"/>
    </source>
</evidence>
<keyword evidence="17" id="KW-1185">Reference proteome</keyword>
<evidence type="ECO:0000256" key="5">
    <source>
        <dbReference type="ARBA" id="ARBA00022583"/>
    </source>
</evidence>